<accession>A0A1Y3BES4</accession>
<organism evidence="2 3">
    <name type="scientific">Euroglyphus maynei</name>
    <name type="common">Mayne's house dust mite</name>
    <dbReference type="NCBI Taxonomy" id="6958"/>
    <lineage>
        <taxon>Eukaryota</taxon>
        <taxon>Metazoa</taxon>
        <taxon>Ecdysozoa</taxon>
        <taxon>Arthropoda</taxon>
        <taxon>Chelicerata</taxon>
        <taxon>Arachnida</taxon>
        <taxon>Acari</taxon>
        <taxon>Acariformes</taxon>
        <taxon>Sarcoptiformes</taxon>
        <taxon>Astigmata</taxon>
        <taxon>Psoroptidia</taxon>
        <taxon>Analgoidea</taxon>
        <taxon>Pyroglyphidae</taxon>
        <taxon>Pyroglyphinae</taxon>
        <taxon>Euroglyphus</taxon>
    </lineage>
</organism>
<proteinExistence type="predicted"/>
<keyword evidence="3" id="KW-1185">Reference proteome</keyword>
<feature type="non-terminal residue" evidence="2">
    <location>
        <position position="75"/>
    </location>
</feature>
<name>A0A1Y3BES4_EURMA</name>
<evidence type="ECO:0000313" key="2">
    <source>
        <dbReference type="EMBL" id="OTF78378.1"/>
    </source>
</evidence>
<feature type="region of interest" description="Disordered" evidence="1">
    <location>
        <begin position="1"/>
        <end position="57"/>
    </location>
</feature>
<sequence length="75" mass="8227">MEGNKTNRKEEKDKMKKKDKNKKKDKESTKNKSTIDDVVTNGDQPPSAQMMATATSGPTTAISIASNARISLVKM</sequence>
<dbReference type="AlphaFoldDB" id="A0A1Y3BES4"/>
<feature type="compositionally biased region" description="Polar residues" evidence="1">
    <location>
        <begin position="41"/>
        <end position="57"/>
    </location>
</feature>
<evidence type="ECO:0000256" key="1">
    <source>
        <dbReference type="SAM" id="MobiDB-lite"/>
    </source>
</evidence>
<dbReference type="EMBL" id="MUJZ01028172">
    <property type="protein sequence ID" value="OTF78378.1"/>
    <property type="molecule type" value="Genomic_DNA"/>
</dbReference>
<reference evidence="2 3" key="1">
    <citation type="submission" date="2017-03" db="EMBL/GenBank/DDBJ databases">
        <title>Genome Survey of Euroglyphus maynei.</title>
        <authorList>
            <person name="Arlian L.G."/>
            <person name="Morgan M.S."/>
            <person name="Rider S.D."/>
        </authorList>
    </citation>
    <scope>NUCLEOTIDE SEQUENCE [LARGE SCALE GENOMIC DNA]</scope>
    <source>
        <strain evidence="2">Arlian Lab</strain>
        <tissue evidence="2">Whole body</tissue>
    </source>
</reference>
<protein>
    <submittedName>
        <fullName evidence="2">Uncharacterized protein</fullName>
    </submittedName>
</protein>
<comment type="caution">
    <text evidence="2">The sequence shown here is derived from an EMBL/GenBank/DDBJ whole genome shotgun (WGS) entry which is preliminary data.</text>
</comment>
<evidence type="ECO:0000313" key="3">
    <source>
        <dbReference type="Proteomes" id="UP000194236"/>
    </source>
</evidence>
<dbReference type="Proteomes" id="UP000194236">
    <property type="component" value="Unassembled WGS sequence"/>
</dbReference>
<gene>
    <name evidence="2" type="ORF">BLA29_014177</name>
</gene>
<feature type="compositionally biased region" description="Basic and acidic residues" evidence="1">
    <location>
        <begin position="1"/>
        <end position="35"/>
    </location>
</feature>